<evidence type="ECO:0000313" key="2">
    <source>
        <dbReference type="EMBL" id="EGV18522.1"/>
    </source>
</evidence>
<name>F9UAQ4_9GAMM</name>
<dbReference type="InterPro" id="IPR025668">
    <property type="entry name" value="Tnp_DDE_dom"/>
</dbReference>
<protein>
    <recommendedName>
        <fullName evidence="1">Transposase DDE domain-containing protein</fullName>
    </recommendedName>
</protein>
<dbReference type="AlphaFoldDB" id="F9UAQ4"/>
<reference evidence="2 3" key="1">
    <citation type="submission" date="2011-06" db="EMBL/GenBank/DDBJ databases">
        <title>The draft genome of Thiocapsa marina 5811.</title>
        <authorList>
            <consortium name="US DOE Joint Genome Institute (JGI-PGF)"/>
            <person name="Lucas S."/>
            <person name="Han J."/>
            <person name="Cheng J.-F."/>
            <person name="Goodwin L."/>
            <person name="Pitluck S."/>
            <person name="Peters L."/>
            <person name="Land M.L."/>
            <person name="Hauser L."/>
            <person name="Vogl K."/>
            <person name="Liu Z."/>
            <person name="Imhoff J."/>
            <person name="Thiel V."/>
            <person name="Frigaard N.-U."/>
            <person name="Bryant D."/>
            <person name="Woyke T.J."/>
        </authorList>
    </citation>
    <scope>NUCLEOTIDE SEQUENCE [LARGE SCALE GENOMIC DNA]</scope>
    <source>
        <strain evidence="2 3">5811</strain>
    </source>
</reference>
<keyword evidence="3" id="KW-1185">Reference proteome</keyword>
<evidence type="ECO:0000259" key="1">
    <source>
        <dbReference type="Pfam" id="PF13701"/>
    </source>
</evidence>
<gene>
    <name evidence="2" type="ORF">ThimaDRAFT_1940</name>
</gene>
<feature type="domain" description="Transposase DDE" evidence="1">
    <location>
        <begin position="13"/>
        <end position="70"/>
    </location>
</feature>
<sequence>MRRGSVIAQDARNALQETELAKAQCGTIRTRLLKLGAHIRVSVRRVWIAFSESFTAQDLFIEVLRRLRTAAALPSSP</sequence>
<proteinExistence type="predicted"/>
<dbReference type="Proteomes" id="UP000005459">
    <property type="component" value="Unassembled WGS sequence"/>
</dbReference>
<accession>F9UAQ4</accession>
<dbReference type="Pfam" id="PF13701">
    <property type="entry name" value="DDE_Tnp_1_4"/>
    <property type="match status" value="1"/>
</dbReference>
<dbReference type="EMBL" id="AFWV01000006">
    <property type="protein sequence ID" value="EGV18522.1"/>
    <property type="molecule type" value="Genomic_DNA"/>
</dbReference>
<evidence type="ECO:0000313" key="3">
    <source>
        <dbReference type="Proteomes" id="UP000005459"/>
    </source>
</evidence>
<organism evidence="2 3">
    <name type="scientific">Thiocapsa marina 5811</name>
    <dbReference type="NCBI Taxonomy" id="768671"/>
    <lineage>
        <taxon>Bacteria</taxon>
        <taxon>Pseudomonadati</taxon>
        <taxon>Pseudomonadota</taxon>
        <taxon>Gammaproteobacteria</taxon>
        <taxon>Chromatiales</taxon>
        <taxon>Chromatiaceae</taxon>
        <taxon>Thiocapsa</taxon>
    </lineage>
</organism>